<comment type="similarity">
    <text evidence="2">Belongs to the protease inhibitor I16 (SSI) family.</text>
</comment>
<evidence type="ECO:0000256" key="1">
    <source>
        <dbReference type="ARBA" id="ARBA00004613"/>
    </source>
</evidence>
<proteinExistence type="inferred from homology"/>
<evidence type="ECO:0000313" key="10">
    <source>
        <dbReference type="EMBL" id="NEA17641.1"/>
    </source>
</evidence>
<dbReference type="Gene3D" id="3.30.350.10">
    <property type="entry name" value="Subtilisin inhibitor-like"/>
    <property type="match status" value="1"/>
</dbReference>
<evidence type="ECO:0000259" key="8">
    <source>
        <dbReference type="Pfam" id="PF00720"/>
    </source>
</evidence>
<keyword evidence="3" id="KW-0964">Secreted</keyword>
<dbReference type="PROSITE" id="PS00999">
    <property type="entry name" value="SSI"/>
    <property type="match status" value="1"/>
</dbReference>
<comment type="caution">
    <text evidence="10">The sequence shown here is derived from an EMBL/GenBank/DDBJ whole genome shotgun (WGS) entry which is preliminary data.</text>
</comment>
<dbReference type="GO" id="GO:0005576">
    <property type="term" value="C:extracellular region"/>
    <property type="evidence" value="ECO:0007669"/>
    <property type="project" value="UniProtKB-SubCell"/>
</dbReference>
<keyword evidence="6" id="KW-1015">Disulfide bond</keyword>
<evidence type="ECO:0000313" key="9">
    <source>
        <dbReference type="EMBL" id="MBV7669914.1"/>
    </source>
</evidence>
<evidence type="ECO:0000256" key="3">
    <source>
        <dbReference type="ARBA" id="ARBA00022525"/>
    </source>
</evidence>
<keyword evidence="4 9" id="KW-0646">Protease inhibitor</keyword>
<comment type="subcellular location">
    <subcellularLocation>
        <location evidence="1">Secreted</location>
    </subcellularLocation>
</comment>
<protein>
    <submittedName>
        <fullName evidence="9">Subtilase-type protease inhibitor</fullName>
    </submittedName>
</protein>
<dbReference type="InterPro" id="IPR023549">
    <property type="entry name" value="Subtilisin_inhibitor"/>
</dbReference>
<evidence type="ECO:0000256" key="2">
    <source>
        <dbReference type="ARBA" id="ARBA00010472"/>
    </source>
</evidence>
<accession>A0A6N9U1M4</accession>
<dbReference type="InterPro" id="IPR036819">
    <property type="entry name" value="Subtilisin_inhibitor-like_sf"/>
</dbReference>
<feature type="signal peptide" evidence="7">
    <location>
        <begin position="1"/>
        <end position="22"/>
    </location>
</feature>
<evidence type="ECO:0000313" key="12">
    <source>
        <dbReference type="Proteomes" id="UP000735541"/>
    </source>
</evidence>
<sequence length="158" mass="16596">MLRRLTLTAVASLAALSATAPAATADSLLPLPPLPVLQHDRLLARAEPAEQTRLTVTVSDSGNPTADGVFDLECGPASGSHPEAERACDLLDEAVETGKNPFVPTDRNAMCTMQAGGPAVARVEGTWEGQPVDARFSRANGCEISRWNNLVPVLPSAR</sequence>
<evidence type="ECO:0000256" key="5">
    <source>
        <dbReference type="ARBA" id="ARBA00022900"/>
    </source>
</evidence>
<dbReference type="Proteomes" id="UP000735541">
    <property type="component" value="Unassembled WGS sequence"/>
</dbReference>
<dbReference type="EMBL" id="JAAGLQ010000413">
    <property type="protein sequence ID" value="NEA17641.1"/>
    <property type="molecule type" value="Genomic_DNA"/>
</dbReference>
<name>A0A6N9U1M4_STRHA</name>
<keyword evidence="7" id="KW-0732">Signal</keyword>
<dbReference type="Proteomes" id="UP000471293">
    <property type="component" value="Unassembled WGS sequence"/>
</dbReference>
<dbReference type="Pfam" id="PF00720">
    <property type="entry name" value="SSI"/>
    <property type="match status" value="1"/>
</dbReference>
<evidence type="ECO:0000256" key="6">
    <source>
        <dbReference type="ARBA" id="ARBA00023157"/>
    </source>
</evidence>
<keyword evidence="5" id="KW-0722">Serine protease inhibitor</keyword>
<dbReference type="EMBL" id="JAHUVW010000001">
    <property type="protein sequence ID" value="MBV7669914.1"/>
    <property type="molecule type" value="Genomic_DNA"/>
</dbReference>
<feature type="domain" description="Subtilisin inhibitor" evidence="8">
    <location>
        <begin position="53"/>
        <end position="134"/>
    </location>
</feature>
<gene>
    <name evidence="10" type="ORF">G3I29_19420</name>
    <name evidence="9" type="ORF">STHAL_10515</name>
</gene>
<keyword evidence="12" id="KW-1185">Reference proteome</keyword>
<feature type="chain" id="PRO_5038526347" evidence="7">
    <location>
        <begin position="23"/>
        <end position="158"/>
    </location>
</feature>
<dbReference type="AlphaFoldDB" id="A0A6N9U1M4"/>
<reference evidence="9 12" key="2">
    <citation type="submission" date="2021-07" db="EMBL/GenBank/DDBJ databases">
        <title>Sequencing Streptomyces halstedii LGO-A4 genome an citrus endophytic actinomycete.</title>
        <authorList>
            <person name="Samborskyy M."/>
            <person name="Scott N."/>
            <person name="Deglau R."/>
            <person name="Dickens S."/>
            <person name="Oliveira L.G."/>
        </authorList>
    </citation>
    <scope>NUCLEOTIDE SEQUENCE [LARGE SCALE GENOMIC DNA]</scope>
    <source>
        <strain evidence="9 12">LGO-A4</strain>
    </source>
</reference>
<reference evidence="10 11" key="1">
    <citation type="submission" date="2020-01" db="EMBL/GenBank/DDBJ databases">
        <title>Insect and environment-associated Actinomycetes.</title>
        <authorList>
            <person name="Currrie C."/>
            <person name="Chevrette M."/>
            <person name="Carlson C."/>
            <person name="Stubbendieck R."/>
            <person name="Wendt-Pienkowski E."/>
        </authorList>
    </citation>
    <scope>NUCLEOTIDE SEQUENCE [LARGE SCALE GENOMIC DNA]</scope>
    <source>
        <strain evidence="10 11">SID11342</strain>
    </source>
</reference>
<dbReference type="SUPFAM" id="SSF55399">
    <property type="entry name" value="Subtilisin inhibitor"/>
    <property type="match status" value="1"/>
</dbReference>
<evidence type="ECO:0000256" key="7">
    <source>
        <dbReference type="SAM" id="SignalP"/>
    </source>
</evidence>
<evidence type="ECO:0000313" key="11">
    <source>
        <dbReference type="Proteomes" id="UP000471293"/>
    </source>
</evidence>
<dbReference type="InterPro" id="IPR020054">
    <property type="entry name" value="Prot_inh_SSI_I16_CS"/>
</dbReference>
<evidence type="ECO:0000256" key="4">
    <source>
        <dbReference type="ARBA" id="ARBA00022690"/>
    </source>
</evidence>
<dbReference type="RefSeq" id="WP_103490384.1">
    <property type="nucleotide sequence ID" value="NZ_JAAGLQ010000413.1"/>
</dbReference>
<dbReference type="GO" id="GO:0004867">
    <property type="term" value="F:serine-type endopeptidase inhibitor activity"/>
    <property type="evidence" value="ECO:0007669"/>
    <property type="project" value="UniProtKB-KW"/>
</dbReference>
<organism evidence="10 11">
    <name type="scientific">Streptomyces halstedii</name>
    <dbReference type="NCBI Taxonomy" id="1944"/>
    <lineage>
        <taxon>Bacteria</taxon>
        <taxon>Bacillati</taxon>
        <taxon>Actinomycetota</taxon>
        <taxon>Actinomycetes</taxon>
        <taxon>Kitasatosporales</taxon>
        <taxon>Streptomycetaceae</taxon>
        <taxon>Streptomyces</taxon>
    </lineage>
</organism>